<evidence type="ECO:0000313" key="1">
    <source>
        <dbReference type="EMBL" id="JAE10786.1"/>
    </source>
</evidence>
<reference evidence="1" key="1">
    <citation type="submission" date="2014-09" db="EMBL/GenBank/DDBJ databases">
        <authorList>
            <person name="Magalhaes I.L.F."/>
            <person name="Oliveira U."/>
            <person name="Santos F.R."/>
            <person name="Vidigal T.H.D.A."/>
            <person name="Brescovit A.D."/>
            <person name="Santos A.J."/>
        </authorList>
    </citation>
    <scope>NUCLEOTIDE SEQUENCE</scope>
    <source>
        <tissue evidence="1">Shoot tissue taken approximately 20 cm above the soil surface</tissue>
    </source>
</reference>
<organism evidence="1">
    <name type="scientific">Arundo donax</name>
    <name type="common">Giant reed</name>
    <name type="synonym">Donax arundinaceus</name>
    <dbReference type="NCBI Taxonomy" id="35708"/>
    <lineage>
        <taxon>Eukaryota</taxon>
        <taxon>Viridiplantae</taxon>
        <taxon>Streptophyta</taxon>
        <taxon>Embryophyta</taxon>
        <taxon>Tracheophyta</taxon>
        <taxon>Spermatophyta</taxon>
        <taxon>Magnoliopsida</taxon>
        <taxon>Liliopsida</taxon>
        <taxon>Poales</taxon>
        <taxon>Poaceae</taxon>
        <taxon>PACMAD clade</taxon>
        <taxon>Arundinoideae</taxon>
        <taxon>Arundineae</taxon>
        <taxon>Arundo</taxon>
    </lineage>
</organism>
<proteinExistence type="predicted"/>
<accession>A0A0A9FKX6</accession>
<sequence>MQEPHPAKIPYPASPASKIPFCPLLIQDLFHATVSFKSGPLLFFDKSHKYQTKA</sequence>
<name>A0A0A9FKX6_ARUDO</name>
<dbReference type="AlphaFoldDB" id="A0A0A9FKX6"/>
<protein>
    <submittedName>
        <fullName evidence="1">Uncharacterized protein</fullName>
    </submittedName>
</protein>
<dbReference type="EMBL" id="GBRH01187110">
    <property type="protein sequence ID" value="JAE10786.1"/>
    <property type="molecule type" value="Transcribed_RNA"/>
</dbReference>
<reference evidence="1" key="2">
    <citation type="journal article" date="2015" name="Data Brief">
        <title>Shoot transcriptome of the giant reed, Arundo donax.</title>
        <authorList>
            <person name="Barrero R.A."/>
            <person name="Guerrero F.D."/>
            <person name="Moolhuijzen P."/>
            <person name="Goolsby J.A."/>
            <person name="Tidwell J."/>
            <person name="Bellgard S.E."/>
            <person name="Bellgard M.I."/>
        </authorList>
    </citation>
    <scope>NUCLEOTIDE SEQUENCE</scope>
    <source>
        <tissue evidence="1">Shoot tissue taken approximately 20 cm above the soil surface</tissue>
    </source>
</reference>